<evidence type="ECO:0000313" key="4">
    <source>
        <dbReference type="Proteomes" id="UP000677913"/>
    </source>
</evidence>
<feature type="signal peptide" evidence="2">
    <location>
        <begin position="1"/>
        <end position="21"/>
    </location>
</feature>
<reference evidence="3" key="1">
    <citation type="submission" date="2021-04" db="EMBL/GenBank/DDBJ databases">
        <title>Genome based classification of Actinospica acidithermotolerans sp. nov., an actinobacterium isolated from an Indonesian hot spring.</title>
        <authorList>
            <person name="Kusuma A.B."/>
            <person name="Putra K.E."/>
            <person name="Nafisah S."/>
            <person name="Loh J."/>
            <person name="Nouioui I."/>
            <person name="Goodfellow M."/>
        </authorList>
    </citation>
    <scope>NUCLEOTIDE SEQUENCE</scope>
    <source>
        <strain evidence="3">DSM 45618</strain>
    </source>
</reference>
<dbReference type="EMBL" id="JAGSXH010000106">
    <property type="protein sequence ID" value="MBS2965878.1"/>
    <property type="molecule type" value="Genomic_DNA"/>
</dbReference>
<dbReference type="Proteomes" id="UP000677913">
    <property type="component" value="Unassembled WGS sequence"/>
</dbReference>
<evidence type="ECO:0000313" key="3">
    <source>
        <dbReference type="EMBL" id="MBS2965878.1"/>
    </source>
</evidence>
<protein>
    <submittedName>
        <fullName evidence="3">Uncharacterized protein</fullName>
    </submittedName>
</protein>
<evidence type="ECO:0000256" key="1">
    <source>
        <dbReference type="SAM" id="MobiDB-lite"/>
    </source>
</evidence>
<keyword evidence="4" id="KW-1185">Reference proteome</keyword>
<comment type="caution">
    <text evidence="3">The sequence shown here is derived from an EMBL/GenBank/DDBJ whole genome shotgun (WGS) entry which is preliminary data.</text>
</comment>
<name>A0A8J7WNX2_9ACTN</name>
<accession>A0A8J7WNX2</accession>
<dbReference type="AlphaFoldDB" id="A0A8J7WNX2"/>
<dbReference type="RefSeq" id="WP_211470387.1">
    <property type="nucleotide sequence ID" value="NZ_JAGSXH010000106.1"/>
</dbReference>
<proteinExistence type="predicted"/>
<organism evidence="3 4">
    <name type="scientific">Actinocrinis puniceicyclus</name>
    <dbReference type="NCBI Taxonomy" id="977794"/>
    <lineage>
        <taxon>Bacteria</taxon>
        <taxon>Bacillati</taxon>
        <taxon>Actinomycetota</taxon>
        <taxon>Actinomycetes</taxon>
        <taxon>Catenulisporales</taxon>
        <taxon>Actinospicaceae</taxon>
        <taxon>Actinocrinis</taxon>
    </lineage>
</organism>
<evidence type="ECO:0000256" key="2">
    <source>
        <dbReference type="SAM" id="SignalP"/>
    </source>
</evidence>
<feature type="region of interest" description="Disordered" evidence="1">
    <location>
        <begin position="34"/>
        <end position="55"/>
    </location>
</feature>
<gene>
    <name evidence="3" type="ORF">KGA66_22710</name>
</gene>
<keyword evidence="2" id="KW-0732">Signal</keyword>
<feature type="chain" id="PRO_5038983913" evidence="2">
    <location>
        <begin position="22"/>
        <end position="386"/>
    </location>
</feature>
<feature type="compositionally biased region" description="Low complexity" evidence="1">
    <location>
        <begin position="46"/>
        <end position="55"/>
    </location>
</feature>
<sequence length="386" mass="39409">MRAVRLSALAASLSLVAAAGAVIGPEVLRGPETHTAATSPVRHESATASASASPSASGLSEQWMINSLESLLPAGAVFSDPTGRGTQADRMLNAVAPFASVVVHIGGGSSQVDVALYRVAAGTPVTATSYSACPGSVEHPYGVCSSRTLADGSLLVTDKDYVRPQTGSGQQMWTVVAIRGDGSIIEVTEYGGGAEKSTTDSADPILSTDRLVGIAQSSVWQPVLASMRAPAGHTGGAPAFMGRAKVIATLTGLLPSGLTKSDQSGQSGPAELIVDDGHGKSALEVNVQPNMTALADSMNCASRAGQNAVCSAPTLPDGTKEVVTRQPSANARNVVEWMVDALRPDGLRVVVFEFNAASASGPPTRPAPALTIAQLSQIATSQTWRQ</sequence>